<dbReference type="OrthoDB" id="6109at2759"/>
<dbReference type="GO" id="GO:0005634">
    <property type="term" value="C:nucleus"/>
    <property type="evidence" value="ECO:0007669"/>
    <property type="project" value="UniProtKB-SubCell"/>
</dbReference>
<evidence type="ECO:0000256" key="2">
    <source>
        <dbReference type="ARBA" id="ARBA00023242"/>
    </source>
</evidence>
<dbReference type="STRING" id="1882483.A0A317XP81"/>
<name>A0A317XP81_9BASI</name>
<keyword evidence="2" id="KW-0539">Nucleus</keyword>
<sequence>MASGYLRQELAPSGCSHAVLLHLHYHSPPPSRSQSRFRHRGKLVSQLVTARDDVLRIYDIYHNPPHASSSSSSSSTAASFSASASSSSSAGSSHRIVLAKEHSIFGTVTGLQRIQTLASDKDGRDRLLVSFADAKLALLEWCDPLDDLETVSIHTYERAPQLFNGTPHLFQPILNVDPLSRCAALLLPHDALAILPFYRDAADFDLDQGFHQASAPQDASHPDSWPYSPSFVLPMLEVDPSIRNLRDFCFLPGFQKPTVAVLFADPPTWTGLLGTRRDNCSVYIFTLDLSASLDGPLPVTAPTGTAASSGLNAMYDDVAFRSAHPVVTTSSQLPYDCLYVVPCPSALGGVLVVTMSAILHIDQSGRTVITALNDWFASVSSHDPESTLNLDAITDLQNSQLVFTRDTEGLLTLANGDFYTFRCKMDGRSVEGIRLERAQSASSLPAHREQQRPPQAADISVDPTATATISMATGPPSARLMMLHDSPRYLFSACQVGSSVLYELQEVKRTITPHASGSNADSSGIDGADGEGTGTGAAAAAAAAKNDEMELDLDDDLYGNSTGPAGANSGPNGSGNQETILVLSKADEIRSHGNLLSLARRKLPGSESESGSVSGSASSQHHALVACAGSGNQAGLVYFDPRLRPFRRCRLWPDKDQDHGDQDGNGNGDDDTPSAPQNQNISNVFTVGAGQDGSVQLLCSTHSDEESGTTLAVSYSAQRRSFQRVHQLPGRTLAAAALVGGRIGRVTSGTVQLLSDSFEVVSEEKLEASTSSSSSSATMAGPGGNSEILEARIEADEYAVVCTSDGETRVYRFDAGQGRIESVDLATVEGLGQILSLHVIRDVYGYLESADAKSNASSNSHPERAFVGAVAGTEEEEVDYGDDADDDAMLDSSNPNGNANTNKAASGFSSISAPDSPAYIIAADIEGNLQILRLPDLVCVWQNKSLAAQPQRLICETSRPGKLAPEQLATIVDVSACHLGDSLCLVSLTEDNFLTVYQASSFFQSQGDGGEGSRSRSGLRLEAESLAFNKVFVEVLFQPVGARGFDPNGGTGSSSYGGRRLRNSEVRFHTWTLPGCSPGRGIIGHHHHHDALLISGAGREASVSVLYRAGQGGVRLLDWADGDVTCVATLPPQHSNDNGDGDEDELIYTDTQGALWTATLPASLHDAAAWTSETIRTGREYTHVVAHDPTQSVVAASVNMCPFILFDDEGEAIRAPEEDVTPTRSSRGALELFIDQDRKSAIDGYEFEANETVTALEIVHLDAPSTVTGRKAFVAAGTTTYHGEDRTSKGTVYLFEVIQVVSGRYQVGNDLRLKLICRDDSRGPVTAIADLNGLLINTAGQKLYVRALEKEEWLISVAFLDCPFYITRVRVVKNFVLLSDVKKSLWLLALQEEPFRFVTLGRDIVDQHVALGEFLVHGDKVALVAASGERVGGNQGTTGPPGVVRLFEYAPSNPGSNGGQRLLLRTEFQTTGQAVDCTSCPGRWLSDSELRGREESRNRLLLAKSNGSLDSLCSVDDKVLHRLHLLQGQLIRSVQHTAALNPRAFRMVRNDLSSRPLTKGILDARLLHHFLTLPRPKMLEATKTLQNLFDGLDSVKPPPPPPTSPSNNKNDNDNDNDDNTKTDTAHDDDQDQTPDSLLLLDQTRRRSELKRVHLLVKDLVRLRVGFECV</sequence>
<dbReference type="PANTHER" id="PTHR10644">
    <property type="entry name" value="DNA REPAIR/RNA PROCESSING CPSF FAMILY"/>
    <property type="match status" value="1"/>
</dbReference>
<evidence type="ECO:0000313" key="6">
    <source>
        <dbReference type="EMBL" id="PWY99208.1"/>
    </source>
</evidence>
<dbReference type="InterPro" id="IPR050358">
    <property type="entry name" value="RSE1/DDB1/CFT1"/>
</dbReference>
<dbReference type="InterPro" id="IPR018846">
    <property type="entry name" value="Beta-prop_RSE1/DDB1/CPSF1_1st"/>
</dbReference>
<feature type="region of interest" description="Disordered" evidence="3">
    <location>
        <begin position="513"/>
        <end position="577"/>
    </location>
</feature>
<feature type="region of interest" description="Disordered" evidence="3">
    <location>
        <begin position="1590"/>
        <end position="1636"/>
    </location>
</feature>
<keyword evidence="7" id="KW-1185">Reference proteome</keyword>
<evidence type="ECO:0000259" key="5">
    <source>
        <dbReference type="Pfam" id="PF10433"/>
    </source>
</evidence>
<proteinExistence type="predicted"/>
<evidence type="ECO:0000313" key="7">
    <source>
        <dbReference type="Proteomes" id="UP000246740"/>
    </source>
</evidence>
<feature type="domain" description="RSE1/DDB1/CPSF1 C-terminal" evidence="4">
    <location>
        <begin position="1234"/>
        <end position="1571"/>
    </location>
</feature>
<feature type="compositionally biased region" description="Basic and acidic residues" evidence="3">
    <location>
        <begin position="1618"/>
        <end position="1627"/>
    </location>
</feature>
<dbReference type="Proteomes" id="UP000246740">
    <property type="component" value="Unassembled WGS sequence"/>
</dbReference>
<dbReference type="InterPro" id="IPR004871">
    <property type="entry name" value="RSE1/DDB1/CPSF1_C"/>
</dbReference>
<dbReference type="InParanoid" id="A0A317XP81"/>
<feature type="compositionally biased region" description="Polar residues" evidence="3">
    <location>
        <begin position="513"/>
        <end position="522"/>
    </location>
</feature>
<feature type="region of interest" description="Disordered" evidence="3">
    <location>
        <begin position="870"/>
        <end position="901"/>
    </location>
</feature>
<dbReference type="Pfam" id="PF03178">
    <property type="entry name" value="CPSF_A"/>
    <property type="match status" value="1"/>
</dbReference>
<feature type="compositionally biased region" description="Low complexity" evidence="3">
    <location>
        <begin position="563"/>
        <end position="576"/>
    </location>
</feature>
<organism evidence="6 7">
    <name type="scientific">Testicularia cyperi</name>
    <dbReference type="NCBI Taxonomy" id="1882483"/>
    <lineage>
        <taxon>Eukaryota</taxon>
        <taxon>Fungi</taxon>
        <taxon>Dikarya</taxon>
        <taxon>Basidiomycota</taxon>
        <taxon>Ustilaginomycotina</taxon>
        <taxon>Ustilaginomycetes</taxon>
        <taxon>Ustilaginales</taxon>
        <taxon>Anthracoideaceae</taxon>
        <taxon>Testicularia</taxon>
    </lineage>
</organism>
<feature type="compositionally biased region" description="Polar residues" evidence="3">
    <location>
        <begin position="891"/>
        <end position="901"/>
    </location>
</feature>
<dbReference type="Gene3D" id="2.130.10.10">
    <property type="entry name" value="YVTN repeat-like/Quinoprotein amine dehydrogenase"/>
    <property type="match status" value="2"/>
</dbReference>
<gene>
    <name evidence="6" type="ORF">BCV70DRAFT_201410</name>
</gene>
<feature type="domain" description="RSE1/DDB1/CPSF1 first beta-propeller" evidence="5">
    <location>
        <begin position="94"/>
        <end position="435"/>
    </location>
</feature>
<dbReference type="InterPro" id="IPR015943">
    <property type="entry name" value="WD40/YVTN_repeat-like_dom_sf"/>
</dbReference>
<accession>A0A317XP81</accession>
<feature type="region of interest" description="Disordered" evidence="3">
    <location>
        <begin position="653"/>
        <end position="680"/>
    </location>
</feature>
<evidence type="ECO:0000256" key="3">
    <source>
        <dbReference type="SAM" id="MobiDB-lite"/>
    </source>
</evidence>
<comment type="subcellular location">
    <subcellularLocation>
        <location evidence="1">Nucleus</location>
    </subcellularLocation>
</comment>
<dbReference type="Pfam" id="PF10433">
    <property type="entry name" value="Beta-prop_RSE1_1st"/>
    <property type="match status" value="1"/>
</dbReference>
<dbReference type="EMBL" id="KZ819196">
    <property type="protein sequence ID" value="PWY99208.1"/>
    <property type="molecule type" value="Genomic_DNA"/>
</dbReference>
<dbReference type="GO" id="GO:0003676">
    <property type="term" value="F:nucleic acid binding"/>
    <property type="evidence" value="ECO:0007669"/>
    <property type="project" value="InterPro"/>
</dbReference>
<feature type="compositionally biased region" description="Basic and acidic residues" evidence="3">
    <location>
        <begin position="653"/>
        <end position="662"/>
    </location>
</feature>
<feature type="region of interest" description="Disordered" evidence="3">
    <location>
        <begin position="438"/>
        <end position="461"/>
    </location>
</feature>
<dbReference type="FunCoup" id="A0A317XP81">
    <property type="interactions" value="599"/>
</dbReference>
<protein>
    <submittedName>
        <fullName evidence="6">Uncharacterized protein</fullName>
    </submittedName>
</protein>
<evidence type="ECO:0000259" key="4">
    <source>
        <dbReference type="Pfam" id="PF03178"/>
    </source>
</evidence>
<feature type="compositionally biased region" description="Acidic residues" evidence="3">
    <location>
        <begin position="873"/>
        <end position="889"/>
    </location>
</feature>
<reference evidence="6 7" key="1">
    <citation type="journal article" date="2018" name="Mol. Biol. Evol.">
        <title>Broad Genomic Sampling Reveals a Smut Pathogenic Ancestry of the Fungal Clade Ustilaginomycotina.</title>
        <authorList>
            <person name="Kijpornyongpan T."/>
            <person name="Mondo S.J."/>
            <person name="Barry K."/>
            <person name="Sandor L."/>
            <person name="Lee J."/>
            <person name="Lipzen A."/>
            <person name="Pangilinan J."/>
            <person name="LaButti K."/>
            <person name="Hainaut M."/>
            <person name="Henrissat B."/>
            <person name="Grigoriev I.V."/>
            <person name="Spatafora J.W."/>
            <person name="Aime M.C."/>
        </authorList>
    </citation>
    <scope>NUCLEOTIDE SEQUENCE [LARGE SCALE GENOMIC DNA]</scope>
    <source>
        <strain evidence="6 7">MCA 3645</strain>
    </source>
</reference>
<evidence type="ECO:0000256" key="1">
    <source>
        <dbReference type="ARBA" id="ARBA00004123"/>
    </source>
</evidence>